<dbReference type="KEGG" id="mff:MFFC18_33800"/>
<dbReference type="RefSeq" id="WP_148618910.1">
    <property type="nucleotide sequence ID" value="NZ_CP042912.1"/>
</dbReference>
<name>A0A5B9PLC7_9BACT</name>
<keyword evidence="1" id="KW-0472">Membrane</keyword>
<feature type="signal peptide" evidence="2">
    <location>
        <begin position="1"/>
        <end position="21"/>
    </location>
</feature>
<sequence length="196" mass="20729" precursor="true">MIFRMLLTLSVFVTFHCNANADIFVFTNQADWLAATESVVTEEFSDGTLLPDLSVVSDNGVVALGTWTDTVTDPLIGSSATTTWSYTGAPTAWASEIDLTPGGLGSGLNVDVDFTDATSQSFDTIDASGFWGIVSDDKAISDITFSTTSLLGLGLDQEQYAMDNVSSGFAVSAVPEPGAATLLLLIGVVLVKRRRR</sequence>
<keyword evidence="2" id="KW-0732">Signal</keyword>
<keyword evidence="1" id="KW-1133">Transmembrane helix</keyword>
<evidence type="ECO:0000313" key="3">
    <source>
        <dbReference type="EMBL" id="QEG23481.1"/>
    </source>
</evidence>
<dbReference type="Proteomes" id="UP000322214">
    <property type="component" value="Chromosome"/>
</dbReference>
<organism evidence="3 4">
    <name type="scientific">Mariniblastus fucicola</name>
    <dbReference type="NCBI Taxonomy" id="980251"/>
    <lineage>
        <taxon>Bacteria</taxon>
        <taxon>Pseudomonadati</taxon>
        <taxon>Planctomycetota</taxon>
        <taxon>Planctomycetia</taxon>
        <taxon>Pirellulales</taxon>
        <taxon>Pirellulaceae</taxon>
        <taxon>Mariniblastus</taxon>
    </lineage>
</organism>
<dbReference type="EMBL" id="CP042912">
    <property type="protein sequence ID" value="QEG23481.1"/>
    <property type="molecule type" value="Genomic_DNA"/>
</dbReference>
<accession>A0A5B9PLC7</accession>
<keyword evidence="1" id="KW-0812">Transmembrane</keyword>
<protein>
    <recommendedName>
        <fullName evidence="5">PEP-CTERM protein-sorting domain-containing protein</fullName>
    </recommendedName>
</protein>
<feature type="chain" id="PRO_5022962641" description="PEP-CTERM protein-sorting domain-containing protein" evidence="2">
    <location>
        <begin position="22"/>
        <end position="196"/>
    </location>
</feature>
<keyword evidence="4" id="KW-1185">Reference proteome</keyword>
<evidence type="ECO:0000256" key="2">
    <source>
        <dbReference type="SAM" id="SignalP"/>
    </source>
</evidence>
<gene>
    <name evidence="3" type="ORF">MFFC18_33800</name>
</gene>
<evidence type="ECO:0008006" key="5">
    <source>
        <dbReference type="Google" id="ProtNLM"/>
    </source>
</evidence>
<reference evidence="3 4" key="1">
    <citation type="submission" date="2019-08" db="EMBL/GenBank/DDBJ databases">
        <title>Deep-cultivation of Planctomycetes and their phenomic and genomic characterization uncovers novel biology.</title>
        <authorList>
            <person name="Wiegand S."/>
            <person name="Jogler M."/>
            <person name="Boedeker C."/>
            <person name="Pinto D."/>
            <person name="Vollmers J."/>
            <person name="Rivas-Marin E."/>
            <person name="Kohn T."/>
            <person name="Peeters S.H."/>
            <person name="Heuer A."/>
            <person name="Rast P."/>
            <person name="Oberbeckmann S."/>
            <person name="Bunk B."/>
            <person name="Jeske O."/>
            <person name="Meyerdierks A."/>
            <person name="Storesund J.E."/>
            <person name="Kallscheuer N."/>
            <person name="Luecker S."/>
            <person name="Lage O.M."/>
            <person name="Pohl T."/>
            <person name="Merkel B.J."/>
            <person name="Hornburger P."/>
            <person name="Mueller R.-W."/>
            <person name="Bruemmer F."/>
            <person name="Labrenz M."/>
            <person name="Spormann A.M."/>
            <person name="Op den Camp H."/>
            <person name="Overmann J."/>
            <person name="Amann R."/>
            <person name="Jetten M.S.M."/>
            <person name="Mascher T."/>
            <person name="Medema M.H."/>
            <person name="Devos D.P."/>
            <person name="Kaster A.-K."/>
            <person name="Ovreas L."/>
            <person name="Rohde M."/>
            <person name="Galperin M.Y."/>
            <person name="Jogler C."/>
        </authorList>
    </citation>
    <scope>NUCLEOTIDE SEQUENCE [LARGE SCALE GENOMIC DNA]</scope>
    <source>
        <strain evidence="3 4">FC18</strain>
    </source>
</reference>
<proteinExistence type="predicted"/>
<dbReference type="AlphaFoldDB" id="A0A5B9PLC7"/>
<dbReference type="STRING" id="980251.GCA_001642875_02694"/>
<evidence type="ECO:0000313" key="4">
    <source>
        <dbReference type="Proteomes" id="UP000322214"/>
    </source>
</evidence>
<feature type="transmembrane region" description="Helical" evidence="1">
    <location>
        <begin position="169"/>
        <end position="191"/>
    </location>
</feature>
<evidence type="ECO:0000256" key="1">
    <source>
        <dbReference type="SAM" id="Phobius"/>
    </source>
</evidence>